<sequence>MQKFMTTKKKKRKKIQTKKKILRTQVTKNHKKKQKIKIQMKILRQRTKKTMKRRKMRIKKTGNPRNQRRTTHFSVQLRMHWEMESLITTMRTNKTNQSKATTKMAKIRINRLKIKIIQQIQTKKREKVS</sequence>
<dbReference type="SMR" id="A2F9V6"/>
<feature type="region of interest" description="Disordered" evidence="1">
    <location>
        <begin position="46"/>
        <end position="70"/>
    </location>
</feature>
<evidence type="ECO:0000256" key="1">
    <source>
        <dbReference type="SAM" id="MobiDB-lite"/>
    </source>
</evidence>
<dbReference type="InParanoid" id="A2F9V6"/>
<proteinExistence type="predicted"/>
<keyword evidence="3" id="KW-1185">Reference proteome</keyword>
<gene>
    <name evidence="2" type="ORF">TVAG_018200</name>
</gene>
<reference evidence="2" key="1">
    <citation type="submission" date="2006-10" db="EMBL/GenBank/DDBJ databases">
        <authorList>
            <person name="Amadeo P."/>
            <person name="Zhao Q."/>
            <person name="Wortman J."/>
            <person name="Fraser-Liggett C."/>
            <person name="Carlton J."/>
        </authorList>
    </citation>
    <scope>NUCLEOTIDE SEQUENCE</scope>
    <source>
        <strain evidence="2">G3</strain>
    </source>
</reference>
<dbReference type="AlphaFoldDB" id="A2F9V6"/>
<reference evidence="2" key="2">
    <citation type="journal article" date="2007" name="Science">
        <title>Draft genome sequence of the sexually transmitted pathogen Trichomonas vaginalis.</title>
        <authorList>
            <person name="Carlton J.M."/>
            <person name="Hirt R.P."/>
            <person name="Silva J.C."/>
            <person name="Delcher A.L."/>
            <person name="Schatz M."/>
            <person name="Zhao Q."/>
            <person name="Wortman J.R."/>
            <person name="Bidwell S.L."/>
            <person name="Alsmark U.C.M."/>
            <person name="Besteiro S."/>
            <person name="Sicheritz-Ponten T."/>
            <person name="Noel C.J."/>
            <person name="Dacks J.B."/>
            <person name="Foster P.G."/>
            <person name="Simillion C."/>
            <person name="Van de Peer Y."/>
            <person name="Miranda-Saavedra D."/>
            <person name="Barton G.J."/>
            <person name="Westrop G.D."/>
            <person name="Mueller S."/>
            <person name="Dessi D."/>
            <person name="Fiori P.L."/>
            <person name="Ren Q."/>
            <person name="Paulsen I."/>
            <person name="Zhang H."/>
            <person name="Bastida-Corcuera F.D."/>
            <person name="Simoes-Barbosa A."/>
            <person name="Brown M.T."/>
            <person name="Hayes R.D."/>
            <person name="Mukherjee M."/>
            <person name="Okumura C.Y."/>
            <person name="Schneider R."/>
            <person name="Smith A.J."/>
            <person name="Vanacova S."/>
            <person name="Villalvazo M."/>
            <person name="Haas B.J."/>
            <person name="Pertea M."/>
            <person name="Feldblyum T.V."/>
            <person name="Utterback T.R."/>
            <person name="Shu C.L."/>
            <person name="Osoegawa K."/>
            <person name="de Jong P.J."/>
            <person name="Hrdy I."/>
            <person name="Horvathova L."/>
            <person name="Zubacova Z."/>
            <person name="Dolezal P."/>
            <person name="Malik S.B."/>
            <person name="Logsdon J.M. Jr."/>
            <person name="Henze K."/>
            <person name="Gupta A."/>
            <person name="Wang C.C."/>
            <person name="Dunne R.L."/>
            <person name="Upcroft J.A."/>
            <person name="Upcroft P."/>
            <person name="White O."/>
            <person name="Salzberg S.L."/>
            <person name="Tang P."/>
            <person name="Chiu C.-H."/>
            <person name="Lee Y.-S."/>
            <person name="Embley T.M."/>
            <person name="Coombs G.H."/>
            <person name="Mottram J.C."/>
            <person name="Tachezy J."/>
            <person name="Fraser-Liggett C.M."/>
            <person name="Johnson P.J."/>
        </authorList>
    </citation>
    <scope>NUCLEOTIDE SEQUENCE [LARGE SCALE GENOMIC DNA]</scope>
    <source>
        <strain evidence="2">G3</strain>
    </source>
</reference>
<name>A2F9V6_TRIV3</name>
<protein>
    <submittedName>
        <fullName evidence="2">Uncharacterized protein</fullName>
    </submittedName>
</protein>
<accession>A2F9V6</accession>
<dbReference type="EMBL" id="DS113681">
    <property type="protein sequence ID" value="EAX98284.1"/>
    <property type="molecule type" value="Genomic_DNA"/>
</dbReference>
<evidence type="ECO:0000313" key="3">
    <source>
        <dbReference type="Proteomes" id="UP000001542"/>
    </source>
</evidence>
<evidence type="ECO:0000313" key="2">
    <source>
        <dbReference type="EMBL" id="EAX98284.1"/>
    </source>
</evidence>
<dbReference type="VEuPathDB" id="TrichDB:TVAG_018200"/>
<dbReference type="Proteomes" id="UP000001542">
    <property type="component" value="Unassembled WGS sequence"/>
</dbReference>
<organism evidence="2 3">
    <name type="scientific">Trichomonas vaginalis (strain ATCC PRA-98 / G3)</name>
    <dbReference type="NCBI Taxonomy" id="412133"/>
    <lineage>
        <taxon>Eukaryota</taxon>
        <taxon>Metamonada</taxon>
        <taxon>Parabasalia</taxon>
        <taxon>Trichomonadida</taxon>
        <taxon>Trichomonadidae</taxon>
        <taxon>Trichomonas</taxon>
    </lineage>
</organism>